<keyword evidence="5 9" id="KW-0326">Glycosidase</keyword>
<gene>
    <name evidence="9" type="ORF">JCM19294_810</name>
</gene>
<dbReference type="GO" id="GO:0005975">
    <property type="term" value="P:carbohydrate metabolic process"/>
    <property type="evidence" value="ECO:0007669"/>
    <property type="project" value="InterPro"/>
</dbReference>
<name>A0A090Q7I8_9FLAO</name>
<dbReference type="EC" id="3.2.1.52" evidence="3"/>
<dbReference type="GO" id="GO:0009254">
    <property type="term" value="P:peptidoglycan turnover"/>
    <property type="evidence" value="ECO:0007669"/>
    <property type="project" value="TreeGrafter"/>
</dbReference>
<dbReference type="InterPro" id="IPR036962">
    <property type="entry name" value="Glyco_hydro_3_N_sf"/>
</dbReference>
<keyword evidence="4 9" id="KW-0378">Hydrolase</keyword>
<dbReference type="Pfam" id="PF00144">
    <property type="entry name" value="Beta-lactamase"/>
    <property type="match status" value="1"/>
</dbReference>
<keyword evidence="6" id="KW-0732">Signal</keyword>
<dbReference type="PANTHER" id="PTHR30480:SF13">
    <property type="entry name" value="BETA-HEXOSAMINIDASE"/>
    <property type="match status" value="1"/>
</dbReference>
<dbReference type="Proteomes" id="UP000029221">
    <property type="component" value="Unassembled WGS sequence"/>
</dbReference>
<keyword evidence="10" id="KW-1185">Reference proteome</keyword>
<feature type="chain" id="PRO_5001863096" description="beta-N-acetylhexosaminidase" evidence="6">
    <location>
        <begin position="24"/>
        <end position="990"/>
    </location>
</feature>
<dbReference type="PANTHER" id="PTHR30480">
    <property type="entry name" value="BETA-HEXOSAMINIDASE-RELATED"/>
    <property type="match status" value="1"/>
</dbReference>
<proteinExistence type="inferred from homology"/>
<dbReference type="Pfam" id="PF00933">
    <property type="entry name" value="Glyco_hydro_3"/>
    <property type="match status" value="1"/>
</dbReference>
<organism evidence="9 10">
    <name type="scientific">Nonlabens tegetincola</name>
    <dbReference type="NCBI Taxonomy" id="323273"/>
    <lineage>
        <taxon>Bacteria</taxon>
        <taxon>Pseudomonadati</taxon>
        <taxon>Bacteroidota</taxon>
        <taxon>Flavobacteriia</taxon>
        <taxon>Flavobacteriales</taxon>
        <taxon>Flavobacteriaceae</taxon>
        <taxon>Nonlabens</taxon>
    </lineage>
</organism>
<evidence type="ECO:0000259" key="8">
    <source>
        <dbReference type="Pfam" id="PF00933"/>
    </source>
</evidence>
<reference evidence="9" key="1">
    <citation type="journal article" date="2014" name="Genome Announc.">
        <title>Draft Genome Sequences of Marine Flavobacterium Nonlabens Strains NR17, NR24, NR27, NR32, NR33, and Ara13.</title>
        <authorList>
            <person name="Nakanishi M."/>
            <person name="Meirelles P."/>
            <person name="Suzuki R."/>
            <person name="Takatani N."/>
            <person name="Mino S."/>
            <person name="Suda W."/>
            <person name="Oshima K."/>
            <person name="Hattori M."/>
            <person name="Ohkuma M."/>
            <person name="Hosokawa M."/>
            <person name="Miyashita K."/>
            <person name="Thompson F.L."/>
            <person name="Niwa A."/>
            <person name="Sawabe T."/>
            <person name="Sawabe T."/>
        </authorList>
    </citation>
    <scope>NUCLEOTIDE SEQUENCE [LARGE SCALE GENOMIC DNA]</scope>
    <source>
        <strain evidence="9">JCM 19294</strain>
    </source>
</reference>
<dbReference type="PROSITE" id="PS00775">
    <property type="entry name" value="GLYCOSYL_HYDROL_F3"/>
    <property type="match status" value="1"/>
</dbReference>
<dbReference type="STRING" id="319236.BST91_05290"/>
<dbReference type="eggNOG" id="COG1680">
    <property type="taxonomic scope" value="Bacteria"/>
</dbReference>
<dbReference type="InterPro" id="IPR017853">
    <property type="entry name" value="GH"/>
</dbReference>
<dbReference type="InterPro" id="IPR012338">
    <property type="entry name" value="Beta-lactam/transpept-like"/>
</dbReference>
<dbReference type="AlphaFoldDB" id="A0A090Q7I8"/>
<dbReference type="Gene3D" id="3.40.710.10">
    <property type="entry name" value="DD-peptidase/beta-lactamase superfamily"/>
    <property type="match status" value="1"/>
</dbReference>
<evidence type="ECO:0000256" key="3">
    <source>
        <dbReference type="ARBA" id="ARBA00012663"/>
    </source>
</evidence>
<dbReference type="Gene3D" id="3.20.20.300">
    <property type="entry name" value="Glycoside hydrolase, family 3, N-terminal domain"/>
    <property type="match status" value="1"/>
</dbReference>
<feature type="domain" description="Glycoside hydrolase family 3 N-terminal" evidence="8">
    <location>
        <begin position="64"/>
        <end position="380"/>
    </location>
</feature>
<dbReference type="InterPro" id="IPR001764">
    <property type="entry name" value="Glyco_hydro_3_N"/>
</dbReference>
<evidence type="ECO:0000256" key="4">
    <source>
        <dbReference type="ARBA" id="ARBA00022801"/>
    </source>
</evidence>
<evidence type="ECO:0000256" key="2">
    <source>
        <dbReference type="ARBA" id="ARBA00005336"/>
    </source>
</evidence>
<dbReference type="SUPFAM" id="SSF51445">
    <property type="entry name" value="(Trans)glycosidases"/>
    <property type="match status" value="1"/>
</dbReference>
<evidence type="ECO:0000259" key="7">
    <source>
        <dbReference type="Pfam" id="PF00144"/>
    </source>
</evidence>
<dbReference type="SUPFAM" id="SSF56601">
    <property type="entry name" value="beta-lactamase/transpeptidase-like"/>
    <property type="match status" value="1"/>
</dbReference>
<protein>
    <recommendedName>
        <fullName evidence="3">beta-N-acetylhexosaminidase</fullName>
        <ecNumber evidence="3">3.2.1.52</ecNumber>
    </recommendedName>
</protein>
<dbReference type="EMBL" id="BBML01000009">
    <property type="protein sequence ID" value="GAK98177.1"/>
    <property type="molecule type" value="Genomic_DNA"/>
</dbReference>
<feature type="signal peptide" evidence="6">
    <location>
        <begin position="1"/>
        <end position="23"/>
    </location>
</feature>
<feature type="domain" description="Beta-lactamase-related" evidence="7">
    <location>
        <begin position="609"/>
        <end position="966"/>
    </location>
</feature>
<evidence type="ECO:0000313" key="9">
    <source>
        <dbReference type="EMBL" id="GAK98177.1"/>
    </source>
</evidence>
<dbReference type="eggNOG" id="COG1472">
    <property type="taxonomic scope" value="Bacteria"/>
</dbReference>
<dbReference type="Gene3D" id="3.40.50.1700">
    <property type="entry name" value="Glycoside hydrolase family 3 C-terminal domain"/>
    <property type="match status" value="1"/>
</dbReference>
<accession>A0A090Q7I8</accession>
<dbReference type="SUPFAM" id="SSF52279">
    <property type="entry name" value="Beta-D-glucan exohydrolase, C-terminal domain"/>
    <property type="match status" value="1"/>
</dbReference>
<comment type="catalytic activity">
    <reaction evidence="1">
        <text>Hydrolysis of terminal non-reducing N-acetyl-D-hexosamine residues in N-acetyl-beta-D-hexosaminides.</text>
        <dbReference type="EC" id="3.2.1.52"/>
    </reaction>
</comment>
<evidence type="ECO:0000256" key="5">
    <source>
        <dbReference type="ARBA" id="ARBA00023295"/>
    </source>
</evidence>
<dbReference type="InterPro" id="IPR050226">
    <property type="entry name" value="NagZ_Beta-hexosaminidase"/>
</dbReference>
<dbReference type="InterPro" id="IPR001466">
    <property type="entry name" value="Beta-lactam-related"/>
</dbReference>
<evidence type="ECO:0000256" key="6">
    <source>
        <dbReference type="SAM" id="SignalP"/>
    </source>
</evidence>
<comment type="caution">
    <text evidence="9">The sequence shown here is derived from an EMBL/GenBank/DDBJ whole genome shotgun (WGS) entry which is preliminary data.</text>
</comment>
<evidence type="ECO:0000256" key="1">
    <source>
        <dbReference type="ARBA" id="ARBA00001231"/>
    </source>
</evidence>
<sequence length="990" mass="111281">MNLKHYSYYLVSLVFLGLAFAKAQSPTLESKSLKSEISQSVNPLHADDVIAQQAWVDSIYNQMTTRQKIGQLFMVDLFSNKEKAHIDRVRNLIKNHEIGGIIFSKGTPQLQAPLTNELQALSKVPLMIGMDAEWGLAMRLENTFAYPWNMTLGANPGDELTYEVGKRIGEHCKRLGVHINFAPDVDINTNPDNPIIGNRSFGEDRDNVTRKALAFMNGMQSVGVLASAKHFPGHGDTDQDSHKTLPTVSFDAKRIDEIELYPYKRLIDNNLASVMVAHLNVPSLETRAGYPTSLSEKVVSGLLKRDLGFQGLIFTDALNMKGASNFSSPGDIDLAAFKAGNDVLLISENVPKAIDKIEEALKNGEITEDRLKQSVIKILQAKYLVGLHQYKPIELSGLQEDLITNQDVLLYEKSISNSVTLLKNTSNLLPLKNLETKKIAYVQMGDDHGDAFIEQLNKYSRVDRVRAARLDELMNKLSAYNTVIIGFHKSNDSPWKSYSISDKELTWMYEIARKHDVILDAFVNPYTFRKLKSTTNFESIIASYQNSEISQQVSAQMIFGARDFKGKLPVTSGEFKVGTGIYLPSIGRLSYSTMPESAGLSSAMIAKIDSIANHTIDQQGAPGMQVLVARKGRVVFDTNYGFHTYDKRRRVSSSDKYDIASVTKIVATLPLVMELQEQGIISLDDTLGELLPEYRNTDKENITIKQMLSHYARLKPWIPFYSNTLDSITQKPLKQLYSNTKKGGYSLIVADNLYGKSVLKDSISNSIRLSSLREKLEYKYSDFPYYILKDFIEGYYNQDLNELTQNHFYASLGMENTTYLPRNKFDKSEIVPTENDTVFRNQLVHGFVHDQGAAMQGGVGGHAGVFSTSNDIAKMMQMYLQGGYYGGKSYFKEETINTFNFCYYCDQEVRRGVGFDKPQLDEVGPTCGCVSMQSFGHSGFTGAYTWADPENEIVYVFLANRIHPDANNKFLIEENIRTNIQQVIYDHIIE</sequence>
<dbReference type="InterPro" id="IPR036881">
    <property type="entry name" value="Glyco_hydro_3_C_sf"/>
</dbReference>
<dbReference type="InterPro" id="IPR019800">
    <property type="entry name" value="Glyco_hydro_3_AS"/>
</dbReference>
<dbReference type="RefSeq" id="WP_052510429.1">
    <property type="nucleotide sequence ID" value="NZ_BBML01000009.1"/>
</dbReference>
<comment type="similarity">
    <text evidence="2">Belongs to the glycosyl hydrolase 3 family.</text>
</comment>
<evidence type="ECO:0000313" key="10">
    <source>
        <dbReference type="Proteomes" id="UP000029221"/>
    </source>
</evidence>
<dbReference type="GO" id="GO:0004563">
    <property type="term" value="F:beta-N-acetylhexosaminidase activity"/>
    <property type="evidence" value="ECO:0007669"/>
    <property type="project" value="UniProtKB-EC"/>
</dbReference>